<dbReference type="EMBL" id="MUGS01000027">
    <property type="protein sequence ID" value="OXG05059.1"/>
    <property type="molecule type" value="Genomic_DNA"/>
</dbReference>
<name>A0A227P577_9FLAO</name>
<keyword evidence="3" id="KW-1185">Reference proteome</keyword>
<protein>
    <submittedName>
        <fullName evidence="2">Uncharacterized protein</fullName>
    </submittedName>
</protein>
<dbReference type="AlphaFoldDB" id="A0A227P577"/>
<evidence type="ECO:0000256" key="1">
    <source>
        <dbReference type="SAM" id="MobiDB-lite"/>
    </source>
</evidence>
<sequence length="104" mass="11819">MVLSSDKSFHFNLLRWLGTAPYHGVDIVEMLNITTRIAPSDFESWYLEFYGLALDVQKQKDSYSPSPVQRPLPTKGRNNIQVYTGSPKESSNRLNNLPPGTKTF</sequence>
<accession>A0A227P577</accession>
<dbReference type="Proteomes" id="UP000214684">
    <property type="component" value="Unassembled WGS sequence"/>
</dbReference>
<gene>
    <name evidence="2" type="ORF">B0A64_13585</name>
</gene>
<evidence type="ECO:0000313" key="2">
    <source>
        <dbReference type="EMBL" id="OXG05059.1"/>
    </source>
</evidence>
<feature type="region of interest" description="Disordered" evidence="1">
    <location>
        <begin position="61"/>
        <end position="104"/>
    </location>
</feature>
<feature type="compositionally biased region" description="Polar residues" evidence="1">
    <location>
        <begin position="76"/>
        <end position="95"/>
    </location>
</feature>
<comment type="caution">
    <text evidence="2">The sequence shown here is derived from an EMBL/GenBank/DDBJ whole genome shotgun (WGS) entry which is preliminary data.</text>
</comment>
<reference evidence="2 3" key="1">
    <citation type="submission" date="2016-11" db="EMBL/GenBank/DDBJ databases">
        <title>Whole genomes of Flavobacteriaceae.</title>
        <authorList>
            <person name="Stine C."/>
            <person name="Li C."/>
            <person name="Tadesse D."/>
        </authorList>
    </citation>
    <scope>NUCLEOTIDE SEQUENCE [LARGE SCALE GENOMIC DNA]</scope>
    <source>
        <strain evidence="2 3">DSM 24704</strain>
    </source>
</reference>
<evidence type="ECO:0000313" key="3">
    <source>
        <dbReference type="Proteomes" id="UP000214684"/>
    </source>
</evidence>
<organism evidence="2 3">
    <name type="scientific">Flavobacterium araucananum</name>
    <dbReference type="NCBI Taxonomy" id="946678"/>
    <lineage>
        <taxon>Bacteria</taxon>
        <taxon>Pseudomonadati</taxon>
        <taxon>Bacteroidota</taxon>
        <taxon>Flavobacteriia</taxon>
        <taxon>Flavobacteriales</taxon>
        <taxon>Flavobacteriaceae</taxon>
        <taxon>Flavobacterium</taxon>
    </lineage>
</organism>
<dbReference type="Gene3D" id="1.20.1440.110">
    <property type="entry name" value="acylaminoacyl peptidase"/>
    <property type="match status" value="1"/>
</dbReference>
<proteinExistence type="predicted"/>